<keyword evidence="2" id="KW-1185">Reference proteome</keyword>
<proteinExistence type="predicted"/>
<dbReference type="Gene3D" id="3.80.10.10">
    <property type="entry name" value="Ribonuclease Inhibitor"/>
    <property type="match status" value="1"/>
</dbReference>
<reference evidence="1 2" key="1">
    <citation type="submission" date="2019-12" db="EMBL/GenBank/DDBJ databases">
        <authorList>
            <person name="Floudas D."/>
            <person name="Bentzer J."/>
            <person name="Ahren D."/>
            <person name="Johansson T."/>
            <person name="Persson P."/>
            <person name="Tunlid A."/>
        </authorList>
    </citation>
    <scope>NUCLEOTIDE SEQUENCE [LARGE SCALE GENOMIC DNA]</scope>
    <source>
        <strain evidence="1 2">CBS 102.39</strain>
    </source>
</reference>
<evidence type="ECO:0000313" key="2">
    <source>
        <dbReference type="Proteomes" id="UP000521872"/>
    </source>
</evidence>
<dbReference type="EMBL" id="JAACJL010000046">
    <property type="protein sequence ID" value="KAF4613107.1"/>
    <property type="molecule type" value="Genomic_DNA"/>
</dbReference>
<organism evidence="1 2">
    <name type="scientific">Agrocybe pediades</name>
    <dbReference type="NCBI Taxonomy" id="84607"/>
    <lineage>
        <taxon>Eukaryota</taxon>
        <taxon>Fungi</taxon>
        <taxon>Dikarya</taxon>
        <taxon>Basidiomycota</taxon>
        <taxon>Agaricomycotina</taxon>
        <taxon>Agaricomycetes</taxon>
        <taxon>Agaricomycetidae</taxon>
        <taxon>Agaricales</taxon>
        <taxon>Agaricineae</taxon>
        <taxon>Strophariaceae</taxon>
        <taxon>Agrocybe</taxon>
    </lineage>
</organism>
<accession>A0A8H4VKM3</accession>
<name>A0A8H4VKM3_9AGAR</name>
<evidence type="ECO:0008006" key="3">
    <source>
        <dbReference type="Google" id="ProtNLM"/>
    </source>
</evidence>
<protein>
    <recommendedName>
        <fullName evidence="3">F-box domain-containing protein</fullName>
    </recommendedName>
</protein>
<evidence type="ECO:0000313" key="1">
    <source>
        <dbReference type="EMBL" id="KAF4613107.1"/>
    </source>
</evidence>
<gene>
    <name evidence="1" type="ORF">D9613_010877</name>
</gene>
<dbReference type="AlphaFoldDB" id="A0A8H4VKM3"/>
<dbReference type="Proteomes" id="UP000521872">
    <property type="component" value="Unassembled WGS sequence"/>
</dbReference>
<dbReference type="InterPro" id="IPR032675">
    <property type="entry name" value="LRR_dom_sf"/>
</dbReference>
<sequence length="650" mass="75271">MLLISTSKVVRRTGPQARGIRLTDYISEGCHTVTCKHAYKERSPRVLLVFSGTTNKESKEPERMDRVIGKILPRTGDEGYSPISVLHEDVLLQIFLANTAMSHTESRLATARLTSHVCRHWRAVMLRSPTIWGRLIDLEGLMDNTHDWMREVISRSGSALLWINGPIICGRIKDKTPTPEFILTLIGENWPRIQRLNISAVFQDVGNEDDVVYAQYWTTLLKRPAPRLEEFVFDYRLEPSRSRRSRWNSPAILFDSISPVLRKVRVYRIDDTEQQSADDRPEDLPLGMPVSWLSRLRFLSLMSTYKWNTFQLMRLLNATPFLEELEVFRVSTEDLEESDVQVIKLPQLTRFHFEHCDILDLVVLLESISPSSCCCLSLAHAHYPDSSALLSEYDELPYLYKLYSLVMKYLDAYFHQNEAKNVFLRYTYHEELLEVVDQTPLRQDEPSKRAHRFSISIPLEKWYAYLARDTLTDSTLFSSVEHLDIHDWYDHEDWSIWLGAFDSVTTLIASDDNIGRMMQEPHAQEPELPQLRVLQIGRPSEWPQPLPDVSSYCGEILPVFFRHRKEIGLPVTVLDLTAVKSYKLQCDLDNLEEFDGLLVQWTSATGRTKEYVCGSGRPENLRFAEERAVERPPRVLPDDPDRIFGWSGHL</sequence>
<comment type="caution">
    <text evidence="1">The sequence shown here is derived from an EMBL/GenBank/DDBJ whole genome shotgun (WGS) entry which is preliminary data.</text>
</comment>